<dbReference type="Proteomes" id="UP001418222">
    <property type="component" value="Unassembled WGS sequence"/>
</dbReference>
<name>A0AAP0B2A2_9ASPA</name>
<protein>
    <recommendedName>
        <fullName evidence="2">Retrotransposon gag domain-containing protein</fullName>
    </recommendedName>
</protein>
<evidence type="ECO:0000313" key="3">
    <source>
        <dbReference type="EMBL" id="KAK8924214.1"/>
    </source>
</evidence>
<feature type="compositionally biased region" description="Polar residues" evidence="1">
    <location>
        <begin position="441"/>
        <end position="459"/>
    </location>
</feature>
<reference evidence="3 4" key="1">
    <citation type="journal article" date="2022" name="Nat. Plants">
        <title>Genomes of leafy and leafless Platanthera orchids illuminate the evolution of mycoheterotrophy.</title>
        <authorList>
            <person name="Li M.H."/>
            <person name="Liu K.W."/>
            <person name="Li Z."/>
            <person name="Lu H.C."/>
            <person name="Ye Q.L."/>
            <person name="Zhang D."/>
            <person name="Wang J.Y."/>
            <person name="Li Y.F."/>
            <person name="Zhong Z.M."/>
            <person name="Liu X."/>
            <person name="Yu X."/>
            <person name="Liu D.K."/>
            <person name="Tu X.D."/>
            <person name="Liu B."/>
            <person name="Hao Y."/>
            <person name="Liao X.Y."/>
            <person name="Jiang Y.T."/>
            <person name="Sun W.H."/>
            <person name="Chen J."/>
            <person name="Chen Y.Q."/>
            <person name="Ai Y."/>
            <person name="Zhai J.W."/>
            <person name="Wu S.S."/>
            <person name="Zhou Z."/>
            <person name="Hsiao Y.Y."/>
            <person name="Wu W.L."/>
            <person name="Chen Y.Y."/>
            <person name="Lin Y.F."/>
            <person name="Hsu J.L."/>
            <person name="Li C.Y."/>
            <person name="Wang Z.W."/>
            <person name="Zhao X."/>
            <person name="Zhong W.Y."/>
            <person name="Ma X.K."/>
            <person name="Ma L."/>
            <person name="Huang J."/>
            <person name="Chen G.Z."/>
            <person name="Huang M.Z."/>
            <person name="Huang L."/>
            <person name="Peng D.H."/>
            <person name="Luo Y.B."/>
            <person name="Zou S.Q."/>
            <person name="Chen S.P."/>
            <person name="Lan S."/>
            <person name="Tsai W.C."/>
            <person name="Van de Peer Y."/>
            <person name="Liu Z.J."/>
        </authorList>
    </citation>
    <scope>NUCLEOTIDE SEQUENCE [LARGE SCALE GENOMIC DNA]</scope>
    <source>
        <strain evidence="3">Lor287</strain>
    </source>
</reference>
<dbReference type="InterPro" id="IPR005162">
    <property type="entry name" value="Retrotrans_gag_dom"/>
</dbReference>
<feature type="compositionally biased region" description="Pro residues" evidence="1">
    <location>
        <begin position="376"/>
        <end position="390"/>
    </location>
</feature>
<feature type="region of interest" description="Disordered" evidence="1">
    <location>
        <begin position="345"/>
        <end position="395"/>
    </location>
</feature>
<organism evidence="3 4">
    <name type="scientific">Platanthera zijinensis</name>
    <dbReference type="NCBI Taxonomy" id="2320716"/>
    <lineage>
        <taxon>Eukaryota</taxon>
        <taxon>Viridiplantae</taxon>
        <taxon>Streptophyta</taxon>
        <taxon>Embryophyta</taxon>
        <taxon>Tracheophyta</taxon>
        <taxon>Spermatophyta</taxon>
        <taxon>Magnoliopsida</taxon>
        <taxon>Liliopsida</taxon>
        <taxon>Asparagales</taxon>
        <taxon>Orchidaceae</taxon>
        <taxon>Orchidoideae</taxon>
        <taxon>Orchideae</taxon>
        <taxon>Orchidinae</taxon>
        <taxon>Platanthera</taxon>
    </lineage>
</organism>
<feature type="region of interest" description="Disordered" evidence="1">
    <location>
        <begin position="428"/>
        <end position="459"/>
    </location>
</feature>
<keyword evidence="4" id="KW-1185">Reference proteome</keyword>
<evidence type="ECO:0000256" key="1">
    <source>
        <dbReference type="SAM" id="MobiDB-lite"/>
    </source>
</evidence>
<feature type="compositionally biased region" description="Polar residues" evidence="1">
    <location>
        <begin position="353"/>
        <end position="367"/>
    </location>
</feature>
<evidence type="ECO:0000259" key="2">
    <source>
        <dbReference type="Pfam" id="PF03732"/>
    </source>
</evidence>
<dbReference type="EMBL" id="JBBWWQ010000017">
    <property type="protein sequence ID" value="KAK8924214.1"/>
    <property type="molecule type" value="Genomic_DNA"/>
</dbReference>
<accession>A0AAP0B2A2</accession>
<dbReference type="PANTHER" id="PTHR33223:SF11">
    <property type="entry name" value="ELEMENT PROTEIN, PUTATIVE-RELATED"/>
    <property type="match status" value="1"/>
</dbReference>
<proteinExistence type="predicted"/>
<evidence type="ECO:0000313" key="4">
    <source>
        <dbReference type="Proteomes" id="UP001418222"/>
    </source>
</evidence>
<feature type="domain" description="Retrotransposon gag" evidence="2">
    <location>
        <begin position="140"/>
        <end position="233"/>
    </location>
</feature>
<comment type="caution">
    <text evidence="3">The sequence shown here is derived from an EMBL/GenBank/DDBJ whole genome shotgun (WGS) entry which is preliminary data.</text>
</comment>
<dbReference type="AlphaFoldDB" id="A0AAP0B2A2"/>
<sequence>MTRGTPSDLTLGLDPEIERTFHRRLRSLNQELVLNLEESVGTAHVHEMAAEQQQMPEVVPQRTMSYYARPNLDDTGSSIVRPPIANNNFEIKSSIIQMIQNSVQFDGLPDEDPNTHLCNFLEICDTFKINGVTDDAIRLRLFPFSLRTKAKQWLGSLPRGSITTWAEMTEKFLTKYFPPAKTARLRADISSFVQGESESLYETWERFKEYLRRCPHHALPTWLQVQIFYNGLNIQTRQAIDAAAGGTLNNKTPEAAQTLFEEMAMNAYQWNVPRSRPKQAGIYELDTSSTLALQVENLTKQLAGITASSATTWNPNNNVIEEIDYMGNSYRPSYNPNINLNNNSYNPGYRNHPNFSWSNPNNAQRPPTANPIGFAPQPPQPQTPPPPPNQFRPTPIEDIFTKYVSINESNIRNLTGSIKNLETQIGQISKMLSERQPGNLPGNTEPNPRDTGQSSNPSS</sequence>
<gene>
    <name evidence="3" type="ORF">KSP39_PZI019126</name>
</gene>
<dbReference type="PANTHER" id="PTHR33223">
    <property type="entry name" value="CCHC-TYPE DOMAIN-CONTAINING PROTEIN"/>
    <property type="match status" value="1"/>
</dbReference>
<dbReference type="Pfam" id="PF03732">
    <property type="entry name" value="Retrotrans_gag"/>
    <property type="match status" value="1"/>
</dbReference>